<dbReference type="Proteomes" id="UP000288216">
    <property type="component" value="Unassembled WGS sequence"/>
</dbReference>
<keyword evidence="2 5" id="KW-0863">Zinc-finger</keyword>
<dbReference type="Gene3D" id="6.20.210.20">
    <property type="entry name" value="THAP domain"/>
    <property type="match status" value="1"/>
</dbReference>
<evidence type="ECO:0000313" key="9">
    <source>
        <dbReference type="Proteomes" id="UP000288216"/>
    </source>
</evidence>
<evidence type="ECO:0000256" key="1">
    <source>
        <dbReference type="ARBA" id="ARBA00022723"/>
    </source>
</evidence>
<evidence type="ECO:0000256" key="6">
    <source>
        <dbReference type="SAM" id="MobiDB-lite"/>
    </source>
</evidence>
<dbReference type="SUPFAM" id="SSF57716">
    <property type="entry name" value="Glucocorticoid receptor-like (DNA-binding domain)"/>
    <property type="match status" value="1"/>
</dbReference>
<dbReference type="InterPro" id="IPR038441">
    <property type="entry name" value="THAP_Znf_sf"/>
</dbReference>
<dbReference type="InterPro" id="IPR026521">
    <property type="entry name" value="THAP2"/>
</dbReference>
<evidence type="ECO:0000313" key="8">
    <source>
        <dbReference type="EMBL" id="GCB77352.1"/>
    </source>
</evidence>
<dbReference type="SMART" id="SM00692">
    <property type="entry name" value="DM3"/>
    <property type="match status" value="1"/>
</dbReference>
<sequence>MPTSCAAFGCTAVYRKNTNTSFHRFPSNPRRRTEWIRLVRRENFKPSKHTFLCSKHFEQTCFDRTGQTRRLREDAVPTIFDFPQQMQNKLVSRKTPLTSAGISSNQQAPSKSSTSTSTTTSTTSTSTSTRTCATSSTEVFQEHSYCLANPVVAKRKVFQLQDEVDYLRQQIRISRQRERRVVKKWRGISNLLEELKEKNLLPRGKGAELVQSILTDESFKGR</sequence>
<dbReference type="GO" id="GO:0003677">
    <property type="term" value="F:DNA binding"/>
    <property type="evidence" value="ECO:0007669"/>
    <property type="project" value="UniProtKB-UniRule"/>
</dbReference>
<dbReference type="InterPro" id="IPR006612">
    <property type="entry name" value="THAP_Znf"/>
</dbReference>
<keyword evidence="1" id="KW-0479">Metal-binding</keyword>
<dbReference type="PANTHER" id="PTHR47696">
    <property type="entry name" value="THAP DOMAIN-CONTAINING PROTEIN 2"/>
    <property type="match status" value="1"/>
</dbReference>
<dbReference type="OrthoDB" id="7312725at2759"/>
<dbReference type="PROSITE" id="PS50950">
    <property type="entry name" value="ZF_THAP"/>
    <property type="match status" value="1"/>
</dbReference>
<dbReference type="SMART" id="SM00980">
    <property type="entry name" value="THAP"/>
    <property type="match status" value="1"/>
</dbReference>
<evidence type="ECO:0000259" key="7">
    <source>
        <dbReference type="PROSITE" id="PS50950"/>
    </source>
</evidence>
<feature type="region of interest" description="Disordered" evidence="6">
    <location>
        <begin position="96"/>
        <end position="132"/>
    </location>
</feature>
<protein>
    <recommendedName>
        <fullName evidence="7">THAP-type domain-containing protein</fullName>
    </recommendedName>
</protein>
<reference evidence="8 9" key="1">
    <citation type="journal article" date="2018" name="Nat. Ecol. Evol.">
        <title>Shark genomes provide insights into elasmobranch evolution and the origin of vertebrates.</title>
        <authorList>
            <person name="Hara Y"/>
            <person name="Yamaguchi K"/>
            <person name="Onimaru K"/>
            <person name="Kadota M"/>
            <person name="Koyanagi M"/>
            <person name="Keeley SD"/>
            <person name="Tatsumi K"/>
            <person name="Tanaka K"/>
            <person name="Motone F"/>
            <person name="Kageyama Y"/>
            <person name="Nozu R"/>
            <person name="Adachi N"/>
            <person name="Nishimura O"/>
            <person name="Nakagawa R"/>
            <person name="Tanegashima C"/>
            <person name="Kiyatake I"/>
            <person name="Matsumoto R"/>
            <person name="Murakumo K"/>
            <person name="Nishida K"/>
            <person name="Terakita A"/>
            <person name="Kuratani S"/>
            <person name="Sato K"/>
            <person name="Hyodo S Kuraku.S."/>
        </authorList>
    </citation>
    <scope>NUCLEOTIDE SEQUENCE [LARGE SCALE GENOMIC DNA]</scope>
</reference>
<evidence type="ECO:0000256" key="2">
    <source>
        <dbReference type="ARBA" id="ARBA00022771"/>
    </source>
</evidence>
<organism evidence="8 9">
    <name type="scientific">Scyliorhinus torazame</name>
    <name type="common">Cloudy catshark</name>
    <name type="synonym">Catulus torazame</name>
    <dbReference type="NCBI Taxonomy" id="75743"/>
    <lineage>
        <taxon>Eukaryota</taxon>
        <taxon>Metazoa</taxon>
        <taxon>Chordata</taxon>
        <taxon>Craniata</taxon>
        <taxon>Vertebrata</taxon>
        <taxon>Chondrichthyes</taxon>
        <taxon>Elasmobranchii</taxon>
        <taxon>Galeomorphii</taxon>
        <taxon>Galeoidea</taxon>
        <taxon>Carcharhiniformes</taxon>
        <taxon>Scyliorhinidae</taxon>
        <taxon>Scyliorhinus</taxon>
    </lineage>
</organism>
<keyword evidence="3" id="KW-0862">Zinc</keyword>
<feature type="compositionally biased region" description="Polar residues" evidence="6">
    <location>
        <begin position="96"/>
        <end position="109"/>
    </location>
</feature>
<dbReference type="STRING" id="75743.A0A401PW69"/>
<feature type="domain" description="THAP-type" evidence="7">
    <location>
        <begin position="1"/>
        <end position="80"/>
    </location>
</feature>
<gene>
    <name evidence="8" type="ORF">scyTo_0019272</name>
</gene>
<dbReference type="EMBL" id="BFAA01014165">
    <property type="protein sequence ID" value="GCB77352.1"/>
    <property type="molecule type" value="Genomic_DNA"/>
</dbReference>
<dbReference type="OMA" id="RGTSEHI"/>
<keyword evidence="4 5" id="KW-0238">DNA-binding</keyword>
<evidence type="ECO:0000256" key="4">
    <source>
        <dbReference type="ARBA" id="ARBA00023125"/>
    </source>
</evidence>
<keyword evidence="9" id="KW-1185">Reference proteome</keyword>
<dbReference type="PANTHER" id="PTHR47696:SF1">
    <property type="entry name" value="THAP DOMAIN-CONTAINING PROTEIN 2"/>
    <property type="match status" value="1"/>
</dbReference>
<comment type="caution">
    <text evidence="8">The sequence shown here is derived from an EMBL/GenBank/DDBJ whole genome shotgun (WGS) entry which is preliminary data.</text>
</comment>
<proteinExistence type="predicted"/>
<dbReference type="Pfam" id="PF05485">
    <property type="entry name" value="THAP"/>
    <property type="match status" value="1"/>
</dbReference>
<accession>A0A401PW69</accession>
<name>A0A401PW69_SCYTO</name>
<dbReference type="GO" id="GO:0008270">
    <property type="term" value="F:zinc ion binding"/>
    <property type="evidence" value="ECO:0007669"/>
    <property type="project" value="UniProtKB-KW"/>
</dbReference>
<evidence type="ECO:0000256" key="3">
    <source>
        <dbReference type="ARBA" id="ARBA00022833"/>
    </source>
</evidence>
<feature type="compositionally biased region" description="Low complexity" evidence="6">
    <location>
        <begin position="110"/>
        <end position="132"/>
    </location>
</feature>
<evidence type="ECO:0000256" key="5">
    <source>
        <dbReference type="PROSITE-ProRule" id="PRU00309"/>
    </source>
</evidence>
<dbReference type="AlphaFoldDB" id="A0A401PW69"/>